<gene>
    <name evidence="4" type="ORF">J2I47_08255</name>
</gene>
<keyword evidence="2" id="KW-0378">Hydrolase</keyword>
<name>A0A939GGV5_9BACT</name>
<dbReference type="PANTHER" id="PTHR21660">
    <property type="entry name" value="THIOESTERASE SUPERFAMILY MEMBER-RELATED"/>
    <property type="match status" value="1"/>
</dbReference>
<evidence type="ECO:0000313" key="4">
    <source>
        <dbReference type="EMBL" id="MBO0936531.1"/>
    </source>
</evidence>
<dbReference type="InterPro" id="IPR006683">
    <property type="entry name" value="Thioestr_dom"/>
</dbReference>
<dbReference type="SUPFAM" id="SSF54637">
    <property type="entry name" value="Thioesterase/thiol ester dehydrase-isomerase"/>
    <property type="match status" value="1"/>
</dbReference>
<dbReference type="InterPro" id="IPR029069">
    <property type="entry name" value="HotDog_dom_sf"/>
</dbReference>
<dbReference type="Pfam" id="PF03061">
    <property type="entry name" value="4HBT"/>
    <property type="match status" value="1"/>
</dbReference>
<feature type="domain" description="Thioesterase" evidence="3">
    <location>
        <begin position="47"/>
        <end position="122"/>
    </location>
</feature>
<proteinExistence type="inferred from homology"/>
<organism evidence="4 5">
    <name type="scientific">Fibrella rubiginis</name>
    <dbReference type="NCBI Taxonomy" id="2817060"/>
    <lineage>
        <taxon>Bacteria</taxon>
        <taxon>Pseudomonadati</taxon>
        <taxon>Bacteroidota</taxon>
        <taxon>Cytophagia</taxon>
        <taxon>Cytophagales</taxon>
        <taxon>Spirosomataceae</taxon>
        <taxon>Fibrella</taxon>
    </lineage>
</organism>
<dbReference type="AlphaFoldDB" id="A0A939GGV5"/>
<evidence type="ECO:0000256" key="2">
    <source>
        <dbReference type="ARBA" id="ARBA00022801"/>
    </source>
</evidence>
<accession>A0A939GGV5</accession>
<dbReference type="InterPro" id="IPR039298">
    <property type="entry name" value="ACOT13"/>
</dbReference>
<evidence type="ECO:0000256" key="1">
    <source>
        <dbReference type="ARBA" id="ARBA00008324"/>
    </source>
</evidence>
<dbReference type="EMBL" id="JAFMYV010000003">
    <property type="protein sequence ID" value="MBO0936531.1"/>
    <property type="molecule type" value="Genomic_DNA"/>
</dbReference>
<comment type="caution">
    <text evidence="4">The sequence shown here is derived from an EMBL/GenBank/DDBJ whole genome shotgun (WGS) entry which is preliminary data.</text>
</comment>
<comment type="similarity">
    <text evidence="1">Belongs to the thioesterase PaaI family.</text>
</comment>
<dbReference type="CDD" id="cd03443">
    <property type="entry name" value="PaaI_thioesterase"/>
    <property type="match status" value="1"/>
</dbReference>
<dbReference type="GO" id="GO:0047617">
    <property type="term" value="F:fatty acyl-CoA hydrolase activity"/>
    <property type="evidence" value="ECO:0007669"/>
    <property type="project" value="InterPro"/>
</dbReference>
<dbReference type="PANTHER" id="PTHR21660:SF1">
    <property type="entry name" value="ACYL-COENZYME A THIOESTERASE 13"/>
    <property type="match status" value="1"/>
</dbReference>
<protein>
    <submittedName>
        <fullName evidence="4">PaaI family thioesterase</fullName>
    </submittedName>
</protein>
<dbReference type="RefSeq" id="WP_207364088.1">
    <property type="nucleotide sequence ID" value="NZ_JAFMYV010000003.1"/>
</dbReference>
<evidence type="ECO:0000313" key="5">
    <source>
        <dbReference type="Proteomes" id="UP000664034"/>
    </source>
</evidence>
<evidence type="ECO:0000259" key="3">
    <source>
        <dbReference type="Pfam" id="PF03061"/>
    </source>
</evidence>
<reference evidence="4" key="1">
    <citation type="submission" date="2021-03" db="EMBL/GenBank/DDBJ databases">
        <title>Fibrella sp. HMF5335 genome sequencing and assembly.</title>
        <authorList>
            <person name="Kang H."/>
            <person name="Kim H."/>
            <person name="Bae S."/>
            <person name="Joh K."/>
        </authorList>
    </citation>
    <scope>NUCLEOTIDE SEQUENCE</scope>
    <source>
        <strain evidence="4">HMF5335</strain>
    </source>
</reference>
<sequence length="137" mass="14880">MEIPEGFEPIFRTSPFLETAGPMYSQQVGDELIIGLLVLDKHVNGRGFVHTGVYTTLVDVAMGYAAAFSQKPPVPLVTVSLSTDFVGNAKVGDWLEVHTDIQRIGTAVAFVNAFVMKDDERVIRASAVFNVLPKKGV</sequence>
<dbReference type="Proteomes" id="UP000664034">
    <property type="component" value="Unassembled WGS sequence"/>
</dbReference>
<dbReference type="Gene3D" id="3.10.129.10">
    <property type="entry name" value="Hotdog Thioesterase"/>
    <property type="match status" value="1"/>
</dbReference>
<keyword evidence="5" id="KW-1185">Reference proteome</keyword>